<keyword evidence="1" id="KW-0805">Transcription regulation</keyword>
<evidence type="ECO:0000313" key="5">
    <source>
        <dbReference type="EMBL" id="GAA0540920.1"/>
    </source>
</evidence>
<dbReference type="PANTHER" id="PTHR44688:SF16">
    <property type="entry name" value="DNA-BINDING TRANSCRIPTIONAL ACTIVATOR DEVR_DOSR"/>
    <property type="match status" value="1"/>
</dbReference>
<sequence>MQIEAILPAMAEEDSEGVVDHTDVRVRALTAMHVLRELIPWDGYALSAWDAGSGTHRHVTLASEGYSPEVQDHMNDGFVAQNPGFQLLHTRVSRALRWSDLARDWHVKFASTYSAEEVLIPAGFKEGATMCLRLPDGRYTGALHVSWANAKAASDEARNTIERFRPLLAIACDLLRTAHRGADRMGPDAHAVLVSSEGKVADMPGRSTGPVLAEGSLLRMLLARHANLLGRRRYLWADSEGACHRIETIPCRGQLSLVVEQQIPWPFGLSQREAQVLYLIAEGYSNPQIAAQLYISPRTVSTHVEHILGKLGCQSRAQLAAIAVSADLLLIEEALGSGL</sequence>
<name>A0ABP3NBZ7_9ACTN</name>
<protein>
    <recommendedName>
        <fullName evidence="4">HTH luxR-type domain-containing protein</fullName>
    </recommendedName>
</protein>
<reference evidence="6" key="1">
    <citation type="journal article" date="2019" name="Int. J. Syst. Evol. Microbiol.">
        <title>The Global Catalogue of Microorganisms (GCM) 10K type strain sequencing project: providing services to taxonomists for standard genome sequencing and annotation.</title>
        <authorList>
            <consortium name="The Broad Institute Genomics Platform"/>
            <consortium name="The Broad Institute Genome Sequencing Center for Infectious Disease"/>
            <person name="Wu L."/>
            <person name="Ma J."/>
        </authorList>
    </citation>
    <scope>NUCLEOTIDE SEQUENCE [LARGE SCALE GENOMIC DNA]</scope>
    <source>
        <strain evidence="6">JCM 5052</strain>
    </source>
</reference>
<dbReference type="SUPFAM" id="SSF46894">
    <property type="entry name" value="C-terminal effector domain of the bipartite response regulators"/>
    <property type="match status" value="1"/>
</dbReference>
<evidence type="ECO:0000259" key="4">
    <source>
        <dbReference type="PROSITE" id="PS50043"/>
    </source>
</evidence>
<dbReference type="InterPro" id="IPR036388">
    <property type="entry name" value="WH-like_DNA-bd_sf"/>
</dbReference>
<keyword evidence="6" id="KW-1185">Reference proteome</keyword>
<dbReference type="PANTHER" id="PTHR44688">
    <property type="entry name" value="DNA-BINDING TRANSCRIPTIONAL ACTIVATOR DEVR_DOSR"/>
    <property type="match status" value="1"/>
</dbReference>
<dbReference type="Pfam" id="PF00196">
    <property type="entry name" value="GerE"/>
    <property type="match status" value="1"/>
</dbReference>
<dbReference type="PRINTS" id="PR00038">
    <property type="entry name" value="HTHLUXR"/>
</dbReference>
<dbReference type="SMART" id="SM00421">
    <property type="entry name" value="HTH_LUXR"/>
    <property type="match status" value="1"/>
</dbReference>
<dbReference type="PROSITE" id="PS50043">
    <property type="entry name" value="HTH_LUXR_2"/>
    <property type="match status" value="1"/>
</dbReference>
<dbReference type="CDD" id="cd06170">
    <property type="entry name" value="LuxR_C_like"/>
    <property type="match status" value="1"/>
</dbReference>
<proteinExistence type="predicted"/>
<evidence type="ECO:0000256" key="3">
    <source>
        <dbReference type="ARBA" id="ARBA00023163"/>
    </source>
</evidence>
<dbReference type="Gene3D" id="1.10.10.10">
    <property type="entry name" value="Winged helix-like DNA-binding domain superfamily/Winged helix DNA-binding domain"/>
    <property type="match status" value="1"/>
</dbReference>
<evidence type="ECO:0000256" key="2">
    <source>
        <dbReference type="ARBA" id="ARBA00023125"/>
    </source>
</evidence>
<organism evidence="5 6">
    <name type="scientific">Streptomyces mordarskii</name>
    <dbReference type="NCBI Taxonomy" id="1226758"/>
    <lineage>
        <taxon>Bacteria</taxon>
        <taxon>Bacillati</taxon>
        <taxon>Actinomycetota</taxon>
        <taxon>Actinomycetes</taxon>
        <taxon>Kitasatosporales</taxon>
        <taxon>Streptomycetaceae</taxon>
        <taxon>Streptomyces</taxon>
    </lineage>
</organism>
<feature type="domain" description="HTH luxR-type" evidence="4">
    <location>
        <begin position="259"/>
        <end position="327"/>
    </location>
</feature>
<gene>
    <name evidence="5" type="ORF">GCM10010390_48640</name>
</gene>
<dbReference type="GeneID" id="97430251"/>
<dbReference type="PROSITE" id="PS00622">
    <property type="entry name" value="HTH_LUXR_1"/>
    <property type="match status" value="1"/>
</dbReference>
<dbReference type="RefSeq" id="WP_125760569.1">
    <property type="nucleotide sequence ID" value="NZ_BAAABZ010000046.1"/>
</dbReference>
<dbReference type="EMBL" id="BAAABZ010000046">
    <property type="protein sequence ID" value="GAA0540920.1"/>
    <property type="molecule type" value="Genomic_DNA"/>
</dbReference>
<evidence type="ECO:0000256" key="1">
    <source>
        <dbReference type="ARBA" id="ARBA00023015"/>
    </source>
</evidence>
<dbReference type="Proteomes" id="UP001501576">
    <property type="component" value="Unassembled WGS sequence"/>
</dbReference>
<accession>A0ABP3NBZ7</accession>
<dbReference type="InterPro" id="IPR016032">
    <property type="entry name" value="Sig_transdc_resp-reg_C-effctor"/>
</dbReference>
<keyword evidence="3" id="KW-0804">Transcription</keyword>
<comment type="caution">
    <text evidence="5">The sequence shown here is derived from an EMBL/GenBank/DDBJ whole genome shotgun (WGS) entry which is preliminary data.</text>
</comment>
<evidence type="ECO:0000313" key="6">
    <source>
        <dbReference type="Proteomes" id="UP001501576"/>
    </source>
</evidence>
<dbReference type="InterPro" id="IPR000792">
    <property type="entry name" value="Tscrpt_reg_LuxR_C"/>
</dbReference>
<keyword evidence="2" id="KW-0238">DNA-binding</keyword>